<feature type="region of interest" description="Disordered" evidence="1">
    <location>
        <begin position="29"/>
        <end position="61"/>
    </location>
</feature>
<dbReference type="AlphaFoldDB" id="A0A0N8K0S6"/>
<proteinExistence type="predicted"/>
<dbReference type="Proteomes" id="UP000034805">
    <property type="component" value="Unassembled WGS sequence"/>
</dbReference>
<evidence type="ECO:0000256" key="1">
    <source>
        <dbReference type="SAM" id="MobiDB-lite"/>
    </source>
</evidence>
<gene>
    <name evidence="2" type="ORF">Z043_107988</name>
</gene>
<feature type="region of interest" description="Disordered" evidence="1">
    <location>
        <begin position="142"/>
        <end position="165"/>
    </location>
</feature>
<name>A0A0N8K0S6_SCLFO</name>
<accession>A0A0N8K0S6</accession>
<reference evidence="2 3" key="1">
    <citation type="submission" date="2015-08" db="EMBL/GenBank/DDBJ databases">
        <title>The genome of the Asian arowana (Scleropages formosus).</title>
        <authorList>
            <person name="Tan M.H."/>
            <person name="Gan H.M."/>
            <person name="Croft L.J."/>
            <person name="Austin C.M."/>
        </authorList>
    </citation>
    <scope>NUCLEOTIDE SEQUENCE [LARGE SCALE GENOMIC DNA]</scope>
    <source>
        <strain evidence="2">Aro1</strain>
    </source>
</reference>
<evidence type="ECO:0000313" key="3">
    <source>
        <dbReference type="Proteomes" id="UP000034805"/>
    </source>
</evidence>
<comment type="caution">
    <text evidence="2">The sequence shown here is derived from an EMBL/GenBank/DDBJ whole genome shotgun (WGS) entry which is preliminary data.</text>
</comment>
<sequence>MRHSASSAFNCERSRAALIGRCGVPRVTGDASSQVPVSTDAPRSALTGAPATTTTTDRGPLIRGSGSHLDAFAFAFTWRRGGGHVALGLAHTRLVLGPLATNSSGSAPLSRHGARTVHTLPWPRRARFSLPVSTRRSVPLRPQVKPARRTGPLSPGCRKPCLRDP</sequence>
<dbReference type="EMBL" id="JARO02002319">
    <property type="protein sequence ID" value="KPP72961.1"/>
    <property type="molecule type" value="Genomic_DNA"/>
</dbReference>
<protein>
    <submittedName>
        <fullName evidence="2">Uncharacterized protein</fullName>
    </submittedName>
</protein>
<organism evidence="2 3">
    <name type="scientific">Scleropages formosus</name>
    <name type="common">Asian bonytongue</name>
    <name type="synonym">Osteoglossum formosum</name>
    <dbReference type="NCBI Taxonomy" id="113540"/>
    <lineage>
        <taxon>Eukaryota</taxon>
        <taxon>Metazoa</taxon>
        <taxon>Chordata</taxon>
        <taxon>Craniata</taxon>
        <taxon>Vertebrata</taxon>
        <taxon>Euteleostomi</taxon>
        <taxon>Actinopterygii</taxon>
        <taxon>Neopterygii</taxon>
        <taxon>Teleostei</taxon>
        <taxon>Osteoglossocephala</taxon>
        <taxon>Osteoglossomorpha</taxon>
        <taxon>Osteoglossiformes</taxon>
        <taxon>Osteoglossidae</taxon>
        <taxon>Scleropages</taxon>
    </lineage>
</organism>
<evidence type="ECO:0000313" key="2">
    <source>
        <dbReference type="EMBL" id="KPP72961.1"/>
    </source>
</evidence>